<dbReference type="Proteomes" id="UP000663855">
    <property type="component" value="Unassembled WGS sequence"/>
</dbReference>
<dbReference type="GO" id="GO:0005525">
    <property type="term" value="F:GTP binding"/>
    <property type="evidence" value="ECO:0007669"/>
    <property type="project" value="UniProtKB-KW"/>
</dbReference>
<dbReference type="InterPro" id="IPR027417">
    <property type="entry name" value="P-loop_NTPase"/>
</dbReference>
<accession>A0A815LK99</accession>
<name>A0A815LK99_9BILA</name>
<feature type="domain" description="VLIG-type G" evidence="6">
    <location>
        <begin position="683"/>
        <end position="788"/>
    </location>
</feature>
<dbReference type="InterPro" id="IPR002035">
    <property type="entry name" value="VWF_A"/>
</dbReference>
<evidence type="ECO:0000256" key="1">
    <source>
        <dbReference type="ARBA" id="ARBA00022741"/>
    </source>
</evidence>
<dbReference type="InterPro" id="IPR036465">
    <property type="entry name" value="vWFA_dom_sf"/>
</dbReference>
<proteinExistence type="inferred from homology"/>
<evidence type="ECO:0000259" key="4">
    <source>
        <dbReference type="PROSITE" id="PS50234"/>
    </source>
</evidence>
<dbReference type="PANTHER" id="PTHR22796:SF1">
    <property type="entry name" value="VWFA DOMAIN-CONTAINING PROTEIN"/>
    <property type="match status" value="1"/>
</dbReference>
<comment type="similarity">
    <text evidence="3">Belongs to the TRAFAC class dynamin-like GTPase superfamily. GB1/RHD3 GTPase family.</text>
</comment>
<keyword evidence="1" id="KW-0547">Nucleotide-binding</keyword>
<dbReference type="EMBL" id="CAJNOV010010543">
    <property type="protein sequence ID" value="CAF1411235.1"/>
    <property type="molecule type" value="Genomic_DNA"/>
</dbReference>
<protein>
    <submittedName>
        <fullName evidence="7">Uncharacterized protein</fullName>
    </submittedName>
</protein>
<dbReference type="CDD" id="cd00198">
    <property type="entry name" value="vWFA"/>
    <property type="match status" value="1"/>
</dbReference>
<dbReference type="PANTHER" id="PTHR22796">
    <property type="entry name" value="URG4-RELATED"/>
    <property type="match status" value="1"/>
</dbReference>
<dbReference type="Gene3D" id="3.40.50.410">
    <property type="entry name" value="von Willebrand factor, type A domain"/>
    <property type="match status" value="1"/>
</dbReference>
<evidence type="ECO:0000256" key="2">
    <source>
        <dbReference type="ARBA" id="ARBA00023134"/>
    </source>
</evidence>
<dbReference type="Pfam" id="PF13519">
    <property type="entry name" value="VWA_2"/>
    <property type="match status" value="1"/>
</dbReference>
<evidence type="ECO:0000256" key="3">
    <source>
        <dbReference type="PROSITE-ProRule" id="PRU01052"/>
    </source>
</evidence>
<evidence type="ECO:0000313" key="7">
    <source>
        <dbReference type="EMBL" id="CAF1411235.1"/>
    </source>
</evidence>
<keyword evidence="2" id="KW-0342">GTP-binding</keyword>
<evidence type="ECO:0000313" key="8">
    <source>
        <dbReference type="Proteomes" id="UP000663855"/>
    </source>
</evidence>
<dbReference type="InterPro" id="IPR030386">
    <property type="entry name" value="G_GB1_RHD3_dom"/>
</dbReference>
<feature type="domain" description="GB1/RHD3-type G" evidence="5">
    <location>
        <begin position="683"/>
        <end position="712"/>
    </location>
</feature>
<dbReference type="InterPro" id="IPR030383">
    <property type="entry name" value="G_VLIG_dom"/>
</dbReference>
<dbReference type="PROSITE" id="PS51715">
    <property type="entry name" value="G_GB1_RHD3"/>
    <property type="match status" value="1"/>
</dbReference>
<dbReference type="SMART" id="SM00327">
    <property type="entry name" value="VWA"/>
    <property type="match status" value="1"/>
</dbReference>
<sequence>MATNVVSDNSSPADNNNVPLFVLMWLDASVNNAENSDAQKKLATIYTNFKTFQSVEHCEDAIQQVTKMSRAILIVSGAYGTDLVPRIHELQQVSSIYVFCLQQEKYIEFAKQYDKIKAIVIDLNALISIIEFDYEQRMNEKNPSLISIPDINPKPNNNVGAFQYTFKHLVNAGELQYTEITMKDIAANVVNRFVGGPGRDFNGFILETLQPIMYLLKREQNLTGFTGPLKRLLVKEKNISCAVSQRFLIDTMMINSDRFLCRCLISLLSKRNPVPMVQPPIDSKNNKYRSIPSIIHIWDYQRPTLLSFGIGKCKGKTSLINAVFESNFEQSMKDKYFYQTIDVDFGYNFVQRRPVNIADAHGELSSETLNEISMIFNGFLVHVESTYLRSNQSKVINYIKLVSNKSYVLLLIRDVEDETDEDIQSTTNAIHSACSDCQIQFLPNVIDKNADESKEKVGDLREKICRDSVQFQRLNENSIREYLEKLMNDTEKKTIEQDEAFINRIRPILINGNKDDYPLYSLYINMCKTRLEVVKIDPYGRDFQNDKLYKLNDELFKADSEFKRQLQLGPHQYGSGFRFFLELLESQESRLTYLNLLSMALKREREKQTINHQDVPFYKQLSLEIHWRNAIIGSPYLSDAKRQIIIDTYRDYIVAGNPFEIVDGDNFEMQSDFLGNVFRLFPNKKFFVISVIGPQNSGKSTLLNFLFGTLFEARDGRCTKGIYGTLVNIQRKISKDKLVPLNYDYILAIDTEGLLSSQKSDEPYDKKLILFCLAVSHLVIVNVEGEILEPVKKCFVLCAQALKYLGETRVRQPTVHFVLNKRSCRNEDYCKSLVECVQKPLTENKLNNEINLRTENFHILSQAFSDKPFINFNGECKVWSTVEAFVTDVQKICQHFIDISSGIIRETGDSFCVPSNWILFANRVLQTIKKHPDLTYFQDVFERNQYDKIRDDIRNDFDQYLSPAVARFLLEKEKQNDSDHIKQSFKVEYNRMLRLLEDKLKEHCDIHEATGNIRERSLKFMEVQLISIFHSWEVSAVMKSERCKRDEIATEIDSKLRQKANNFTHKNCLLDRQAARKMFEIEFDNLVAQIKDKFKSEIVWTTSIEIVSHLCDVLNTDALPSGDNLLAYVPFLKTLDPVSDHPICLNDCLSKICAECKTRASNSVPLIPHSSGVARTISAKEIEQQYTYLENDQLSKIFVEVNANTKETRQYFRKDARQRYSELFQRHSTTIVKVSTCFEMLTTSIGKCLASKNSDEPFTEITFIQEIIGVVNKIIQEFNNELNVFNFCLSKQFCSSLYICTVISAALYYYNRQKTHFLDVIKGVHENKVKSIEKFIPWVILVENDDEHVAINLTAELSQVLRQSFESQGKEIINSQIDQEMKTVSRFAIIKELDGEVYNARNDWLMRYVLYPQDLIIERFKQKWARIKGITDEKLKPFVNITSEKLIEIFGVIKTINTISQEQGGHSLSFVEDLFEPLGDQGNYQLTDKKFCMAKLFHHYIIGEQVLMEISTRNSRFYTVNDRWKTLVDNLPKLSEEIKHTFRSLESTFETATISYFGLFLDKILSEQTKTEQALSSQMSSFMAETYNNIYEHLLNQIQRCAALCPCCKRMCDVDHHLELTSPIGQGENRHRCQLGHQIRGMGGIYHKFTGEASVAWCEIIKDKDQVIISDKVPQTWNSFKIANSDWDFGDPRTRENLTPPYVYMWKQIGEQLCDHYKNGMKFVEKNSPLPINHFIFILDHSGSMNEETNILRRSTTGPAAPQGNNVANHSSETNLTPWQHLLRAVKGFLDIRIRQVSFDDQITVILFGKRATRIYNRQKLTEIDTDRLNISMEICGQTTNYSAAFQMAINTLEEVNKNPERNRYRQTLIFMTDGEPQVYPETELQQLRDYRPGSTSNPNDKTLVHHFWTMTLGNFNKKTIDKINETIQGKLVNIDHADELEEAYASIAEILYDR</sequence>
<dbReference type="SUPFAM" id="SSF52540">
    <property type="entry name" value="P-loop containing nucleoside triphosphate hydrolases"/>
    <property type="match status" value="1"/>
</dbReference>
<feature type="domain" description="VWFA" evidence="4">
    <location>
        <begin position="1734"/>
        <end position="1948"/>
    </location>
</feature>
<evidence type="ECO:0000259" key="6">
    <source>
        <dbReference type="PROSITE" id="PS51717"/>
    </source>
</evidence>
<organism evidence="7 8">
    <name type="scientific">Rotaria magnacalcarata</name>
    <dbReference type="NCBI Taxonomy" id="392030"/>
    <lineage>
        <taxon>Eukaryota</taxon>
        <taxon>Metazoa</taxon>
        <taxon>Spiralia</taxon>
        <taxon>Gnathifera</taxon>
        <taxon>Rotifera</taxon>
        <taxon>Eurotatoria</taxon>
        <taxon>Bdelloidea</taxon>
        <taxon>Philodinida</taxon>
        <taxon>Philodinidae</taxon>
        <taxon>Rotaria</taxon>
    </lineage>
</organism>
<dbReference type="Pfam" id="PF25683">
    <property type="entry name" value="URGCP_GTPase"/>
    <property type="match status" value="1"/>
</dbReference>
<dbReference type="PROSITE" id="PS50234">
    <property type="entry name" value="VWFA"/>
    <property type="match status" value="1"/>
</dbReference>
<dbReference type="SUPFAM" id="SSF53300">
    <property type="entry name" value="vWA-like"/>
    <property type="match status" value="1"/>
</dbReference>
<comment type="caution">
    <text evidence="7">The sequence shown here is derived from an EMBL/GenBank/DDBJ whole genome shotgun (WGS) entry which is preliminary data.</text>
</comment>
<evidence type="ECO:0000259" key="5">
    <source>
        <dbReference type="PROSITE" id="PS51715"/>
    </source>
</evidence>
<dbReference type="PROSITE" id="PS51717">
    <property type="entry name" value="G_VLIG"/>
    <property type="match status" value="1"/>
</dbReference>
<gene>
    <name evidence="7" type="ORF">CJN711_LOCUS22528</name>
</gene>
<dbReference type="Gene3D" id="3.40.50.300">
    <property type="entry name" value="P-loop containing nucleotide triphosphate hydrolases"/>
    <property type="match status" value="1"/>
</dbReference>
<reference evidence="7" key="1">
    <citation type="submission" date="2021-02" db="EMBL/GenBank/DDBJ databases">
        <authorList>
            <person name="Nowell W R."/>
        </authorList>
    </citation>
    <scope>NUCLEOTIDE SEQUENCE</scope>
</reference>